<keyword evidence="2" id="KW-1185">Reference proteome</keyword>
<reference evidence="1 2" key="1">
    <citation type="journal article" date="2018" name="Mol. Biol. Evol.">
        <title>Broad Genomic Sampling Reveals a Smut Pathogenic Ancestry of the Fungal Clade Ustilaginomycotina.</title>
        <authorList>
            <person name="Kijpornyongpan T."/>
            <person name="Mondo S.J."/>
            <person name="Barry K."/>
            <person name="Sandor L."/>
            <person name="Lee J."/>
            <person name="Lipzen A."/>
            <person name="Pangilinan J."/>
            <person name="LaButti K."/>
            <person name="Hainaut M."/>
            <person name="Henrissat B."/>
            <person name="Grigoriev I.V."/>
            <person name="Spatafora J.W."/>
            <person name="Aime M.C."/>
        </authorList>
    </citation>
    <scope>NUCLEOTIDE SEQUENCE [LARGE SCALE GENOMIC DNA]</scope>
    <source>
        <strain evidence="1 2">SA 807</strain>
    </source>
</reference>
<accession>A0ACD0NNH9</accession>
<proteinExistence type="predicted"/>
<organism evidence="1 2">
    <name type="scientific">Violaceomyces palustris</name>
    <dbReference type="NCBI Taxonomy" id="1673888"/>
    <lineage>
        <taxon>Eukaryota</taxon>
        <taxon>Fungi</taxon>
        <taxon>Dikarya</taxon>
        <taxon>Basidiomycota</taxon>
        <taxon>Ustilaginomycotina</taxon>
        <taxon>Ustilaginomycetes</taxon>
        <taxon>Violaceomycetales</taxon>
        <taxon>Violaceomycetaceae</taxon>
        <taxon>Violaceomyces</taxon>
    </lineage>
</organism>
<dbReference type="EMBL" id="KZ820448">
    <property type="protein sequence ID" value="PWN47380.1"/>
    <property type="molecule type" value="Genomic_DNA"/>
</dbReference>
<dbReference type="Proteomes" id="UP000245626">
    <property type="component" value="Unassembled WGS sequence"/>
</dbReference>
<evidence type="ECO:0000313" key="1">
    <source>
        <dbReference type="EMBL" id="PWN47380.1"/>
    </source>
</evidence>
<name>A0ACD0NNH9_9BASI</name>
<gene>
    <name evidence="1" type="ORF">IE53DRAFT_252880</name>
</gene>
<evidence type="ECO:0000313" key="2">
    <source>
        <dbReference type="Proteomes" id="UP000245626"/>
    </source>
</evidence>
<sequence>MKIAHAPWDPPLVRDLSSIWFRAQRDPSLIFRRLMAEVFRGAWYMLILQGPGDLILLGCATQWRPRQGCGRRRGGGNDRGTREGVDSTCQRTERGTGYGRLGGCRFDLSKEGGTRYGSIDIFVPEGTDVFVACTFRKKKTPDTSHHASMSLPHPSSFLSTCHATLPQTRHADQRRT</sequence>
<protein>
    <submittedName>
        <fullName evidence="1">Uncharacterized protein</fullName>
    </submittedName>
</protein>